<protein>
    <recommendedName>
        <fullName evidence="3">DNA-directed RNA polymerase subunit alpha</fullName>
        <ecNumber evidence="2">2.7.7.6</ecNumber>
    </recommendedName>
    <alternativeName>
        <fullName evidence="9">RNA polymerase subunit alpha</fullName>
    </alternativeName>
    <alternativeName>
        <fullName evidence="8">Transcriptase subunit alpha</fullName>
    </alternativeName>
</protein>
<name>A0A1G2QY46_9BACT</name>
<dbReference type="GO" id="GO:0003677">
    <property type="term" value="F:DNA binding"/>
    <property type="evidence" value="ECO:0007669"/>
    <property type="project" value="InterPro"/>
</dbReference>
<evidence type="ECO:0000256" key="1">
    <source>
        <dbReference type="ARBA" id="ARBA00007123"/>
    </source>
</evidence>
<comment type="catalytic activity">
    <reaction evidence="10">
        <text>RNA(n) + a ribonucleoside 5'-triphosphate = RNA(n+1) + diphosphate</text>
        <dbReference type="Rhea" id="RHEA:21248"/>
        <dbReference type="Rhea" id="RHEA-COMP:14527"/>
        <dbReference type="Rhea" id="RHEA-COMP:17342"/>
        <dbReference type="ChEBI" id="CHEBI:33019"/>
        <dbReference type="ChEBI" id="CHEBI:61557"/>
        <dbReference type="ChEBI" id="CHEBI:140395"/>
        <dbReference type="EC" id="2.7.7.6"/>
    </reaction>
</comment>
<evidence type="ECO:0000256" key="8">
    <source>
        <dbReference type="ARBA" id="ARBA00032524"/>
    </source>
</evidence>
<proteinExistence type="inferred from homology"/>
<evidence type="ECO:0000313" key="13">
    <source>
        <dbReference type="EMBL" id="OHA65278.1"/>
    </source>
</evidence>
<feature type="compositionally biased region" description="Basic and acidic residues" evidence="11">
    <location>
        <begin position="228"/>
        <end position="243"/>
    </location>
</feature>
<evidence type="ECO:0000259" key="12">
    <source>
        <dbReference type="SMART" id="SM00662"/>
    </source>
</evidence>
<dbReference type="GO" id="GO:0003899">
    <property type="term" value="F:DNA-directed RNA polymerase activity"/>
    <property type="evidence" value="ECO:0007669"/>
    <property type="project" value="UniProtKB-EC"/>
</dbReference>
<feature type="compositionally biased region" description="Basic residues" evidence="11">
    <location>
        <begin position="244"/>
        <end position="257"/>
    </location>
</feature>
<comment type="caution">
    <text evidence="13">The sequence shown here is derived from an EMBL/GenBank/DDBJ whole genome shotgun (WGS) entry which is preliminary data.</text>
</comment>
<comment type="similarity">
    <text evidence="1">Belongs to the RNA polymerase alpha chain family.</text>
</comment>
<reference evidence="13 14" key="1">
    <citation type="journal article" date="2016" name="Nat. Commun.">
        <title>Thousands of microbial genomes shed light on interconnected biogeochemical processes in an aquifer system.</title>
        <authorList>
            <person name="Anantharaman K."/>
            <person name="Brown C.T."/>
            <person name="Hug L.A."/>
            <person name="Sharon I."/>
            <person name="Castelle C.J."/>
            <person name="Probst A.J."/>
            <person name="Thomas B.C."/>
            <person name="Singh A."/>
            <person name="Wilkins M.J."/>
            <person name="Karaoz U."/>
            <person name="Brodie E.L."/>
            <person name="Williams K.H."/>
            <person name="Hubbard S.S."/>
            <person name="Banfield J.F."/>
        </authorList>
    </citation>
    <scope>NUCLEOTIDE SEQUENCE [LARGE SCALE GENOMIC DNA]</scope>
</reference>
<accession>A0A1G2QY46</accession>
<dbReference type="Gene3D" id="2.170.120.12">
    <property type="entry name" value="DNA-directed RNA polymerase, insert domain"/>
    <property type="match status" value="1"/>
</dbReference>
<dbReference type="GO" id="GO:0006351">
    <property type="term" value="P:DNA-templated transcription"/>
    <property type="evidence" value="ECO:0007669"/>
    <property type="project" value="InterPro"/>
</dbReference>
<feature type="region of interest" description="Disordered" evidence="11">
    <location>
        <begin position="223"/>
        <end position="257"/>
    </location>
</feature>
<dbReference type="EMBL" id="MHTV01000045">
    <property type="protein sequence ID" value="OHA65278.1"/>
    <property type="molecule type" value="Genomic_DNA"/>
</dbReference>
<evidence type="ECO:0000256" key="7">
    <source>
        <dbReference type="ARBA" id="ARBA00023163"/>
    </source>
</evidence>
<evidence type="ECO:0000313" key="14">
    <source>
        <dbReference type="Proteomes" id="UP000178092"/>
    </source>
</evidence>
<evidence type="ECO:0000256" key="5">
    <source>
        <dbReference type="ARBA" id="ARBA00022679"/>
    </source>
</evidence>
<keyword evidence="4 13" id="KW-0240">DNA-directed RNA polymerase</keyword>
<evidence type="ECO:0000256" key="2">
    <source>
        <dbReference type="ARBA" id="ARBA00012418"/>
    </source>
</evidence>
<dbReference type="InterPro" id="IPR011773">
    <property type="entry name" value="DNA-dir_RpoA"/>
</dbReference>
<dbReference type="AlphaFoldDB" id="A0A1G2QY46"/>
<dbReference type="InterPro" id="IPR036643">
    <property type="entry name" value="RNApol_insert_sf"/>
</dbReference>
<dbReference type="Pfam" id="PF01000">
    <property type="entry name" value="RNA_pol_A_bac"/>
    <property type="match status" value="1"/>
</dbReference>
<dbReference type="GO" id="GO:0000428">
    <property type="term" value="C:DNA-directed RNA polymerase complex"/>
    <property type="evidence" value="ECO:0007669"/>
    <property type="project" value="UniProtKB-KW"/>
</dbReference>
<keyword evidence="5" id="KW-0808">Transferase</keyword>
<dbReference type="InterPro" id="IPR011263">
    <property type="entry name" value="DNA-dir_RNA_pol_RpoA/D/Rpb3"/>
</dbReference>
<dbReference type="Pfam" id="PF01193">
    <property type="entry name" value="RNA_pol_L"/>
    <property type="match status" value="1"/>
</dbReference>
<dbReference type="InterPro" id="IPR011262">
    <property type="entry name" value="DNA-dir_RNA_pol_insert"/>
</dbReference>
<organism evidence="13 14">
    <name type="scientific">Candidatus Wildermuthbacteria bacterium RIFCSPHIGHO2_02_FULL_45_25</name>
    <dbReference type="NCBI Taxonomy" id="1802450"/>
    <lineage>
        <taxon>Bacteria</taxon>
        <taxon>Candidatus Wildermuthiibacteriota</taxon>
    </lineage>
</organism>
<dbReference type="EC" id="2.7.7.6" evidence="2"/>
<dbReference type="SUPFAM" id="SSF56553">
    <property type="entry name" value="Insert subdomain of RNA polymerase alpha subunit"/>
    <property type="match status" value="1"/>
</dbReference>
<dbReference type="GO" id="GO:0046983">
    <property type="term" value="F:protein dimerization activity"/>
    <property type="evidence" value="ECO:0007669"/>
    <property type="project" value="InterPro"/>
</dbReference>
<dbReference type="NCBIfam" id="TIGR02027">
    <property type="entry name" value="rpoA"/>
    <property type="match status" value="1"/>
</dbReference>
<dbReference type="CDD" id="cd06928">
    <property type="entry name" value="RNAP_alpha_NTD"/>
    <property type="match status" value="1"/>
</dbReference>
<dbReference type="FunFam" id="2.170.120.12:FF:000001">
    <property type="entry name" value="DNA-directed RNA polymerase subunit alpha"/>
    <property type="match status" value="1"/>
</dbReference>
<sequence length="257" mass="28343">MISLPKAAKLIEKSENRGVFEIEGLYPGYGVTIGNALRRILLSSLEGAAVTQVKIKGANHEFSTLPGVMEDVISILLNIKQLRFRMYEAEPQTATVQVKGEKTVTGADFEVPSQAELINKDLEIAHLTSKSAALEMEIKIERGIGYVPANAHHREKQAIGMLALDAWYSPIKKVSSKVENMRVGDRTDFQKVTVVIETDGTITPEDAFGQAVTMLVNQFQALKGTTEVNEKEKQEDQGKPTEKKKTRKAKSAKTSKE</sequence>
<gene>
    <name evidence="13" type="ORF">A3C04_03160</name>
</gene>
<dbReference type="SUPFAM" id="SSF55257">
    <property type="entry name" value="RBP11-like subunits of RNA polymerase"/>
    <property type="match status" value="1"/>
</dbReference>
<evidence type="ECO:0000256" key="10">
    <source>
        <dbReference type="ARBA" id="ARBA00048552"/>
    </source>
</evidence>
<evidence type="ECO:0000256" key="4">
    <source>
        <dbReference type="ARBA" id="ARBA00022478"/>
    </source>
</evidence>
<keyword evidence="6" id="KW-0548">Nucleotidyltransferase</keyword>
<dbReference type="InterPro" id="IPR036603">
    <property type="entry name" value="RBP11-like"/>
</dbReference>
<evidence type="ECO:0000256" key="6">
    <source>
        <dbReference type="ARBA" id="ARBA00022695"/>
    </source>
</evidence>
<dbReference type="GO" id="GO:0005737">
    <property type="term" value="C:cytoplasm"/>
    <property type="evidence" value="ECO:0007669"/>
    <property type="project" value="UniProtKB-ARBA"/>
</dbReference>
<feature type="domain" description="DNA-directed RNA polymerase RpoA/D/Rpb3-type" evidence="12">
    <location>
        <begin position="17"/>
        <end position="225"/>
    </location>
</feature>
<evidence type="ECO:0000256" key="9">
    <source>
        <dbReference type="ARBA" id="ARBA00033070"/>
    </source>
</evidence>
<evidence type="ECO:0000256" key="11">
    <source>
        <dbReference type="SAM" id="MobiDB-lite"/>
    </source>
</evidence>
<keyword evidence="7" id="KW-0804">Transcription</keyword>
<dbReference type="SMART" id="SM00662">
    <property type="entry name" value="RPOLD"/>
    <property type="match status" value="1"/>
</dbReference>
<evidence type="ECO:0000256" key="3">
    <source>
        <dbReference type="ARBA" id="ARBA00015972"/>
    </source>
</evidence>
<dbReference type="Gene3D" id="3.30.1360.10">
    <property type="entry name" value="RNA polymerase, RBP11-like subunit"/>
    <property type="match status" value="1"/>
</dbReference>
<dbReference type="Proteomes" id="UP000178092">
    <property type="component" value="Unassembled WGS sequence"/>
</dbReference>